<proteinExistence type="predicted"/>
<organism evidence="1 2">
    <name type="scientific">Hyalomma asiaticum</name>
    <name type="common">Tick</name>
    <dbReference type="NCBI Taxonomy" id="266040"/>
    <lineage>
        <taxon>Eukaryota</taxon>
        <taxon>Metazoa</taxon>
        <taxon>Ecdysozoa</taxon>
        <taxon>Arthropoda</taxon>
        <taxon>Chelicerata</taxon>
        <taxon>Arachnida</taxon>
        <taxon>Acari</taxon>
        <taxon>Parasitiformes</taxon>
        <taxon>Ixodida</taxon>
        <taxon>Ixodoidea</taxon>
        <taxon>Ixodidae</taxon>
        <taxon>Hyalomminae</taxon>
        <taxon>Hyalomma</taxon>
    </lineage>
</organism>
<gene>
    <name evidence="1" type="ORF">HPB50_020529</name>
</gene>
<sequence>MPAERYSLGDTIALLLPPGETLRLKLRGLPRYFYSGRLELETVTQAACTRTAAAKYLVPDLAERCLTFVRDHMGTEDVCPFLDYVLTMHEEDLDVTARAIILKDSIGVILSSSFTRSTELTVRYILRHVNKVPEVLVVKAVRDWAEQQCLTGSHGDGERADVRAVMLPFFSELRFLALTSAEFVQGPIAWNILTDAEALAILSNIIKEDSMAMPEGFCRIRKARK</sequence>
<name>A0ACB7TB67_HYAAI</name>
<evidence type="ECO:0000313" key="1">
    <source>
        <dbReference type="EMBL" id="KAH6943371.1"/>
    </source>
</evidence>
<dbReference type="EMBL" id="CM023490">
    <property type="protein sequence ID" value="KAH6943371.1"/>
    <property type="molecule type" value="Genomic_DNA"/>
</dbReference>
<reference evidence="1" key="1">
    <citation type="submission" date="2020-05" db="EMBL/GenBank/DDBJ databases">
        <title>Large-scale comparative analyses of tick genomes elucidate their genetic diversity and vector capacities.</title>
        <authorList>
            <person name="Jia N."/>
            <person name="Wang J."/>
            <person name="Shi W."/>
            <person name="Du L."/>
            <person name="Sun Y."/>
            <person name="Zhan W."/>
            <person name="Jiang J."/>
            <person name="Wang Q."/>
            <person name="Zhang B."/>
            <person name="Ji P."/>
            <person name="Sakyi L.B."/>
            <person name="Cui X."/>
            <person name="Yuan T."/>
            <person name="Jiang B."/>
            <person name="Yang W."/>
            <person name="Lam T.T.-Y."/>
            <person name="Chang Q."/>
            <person name="Ding S."/>
            <person name="Wang X."/>
            <person name="Zhu J."/>
            <person name="Ruan X."/>
            <person name="Zhao L."/>
            <person name="Wei J."/>
            <person name="Que T."/>
            <person name="Du C."/>
            <person name="Cheng J."/>
            <person name="Dai P."/>
            <person name="Han X."/>
            <person name="Huang E."/>
            <person name="Gao Y."/>
            <person name="Liu J."/>
            <person name="Shao H."/>
            <person name="Ye R."/>
            <person name="Li L."/>
            <person name="Wei W."/>
            <person name="Wang X."/>
            <person name="Wang C."/>
            <person name="Yang T."/>
            <person name="Huo Q."/>
            <person name="Li W."/>
            <person name="Guo W."/>
            <person name="Chen H."/>
            <person name="Zhou L."/>
            <person name="Ni X."/>
            <person name="Tian J."/>
            <person name="Zhou Y."/>
            <person name="Sheng Y."/>
            <person name="Liu T."/>
            <person name="Pan Y."/>
            <person name="Xia L."/>
            <person name="Li J."/>
            <person name="Zhao F."/>
            <person name="Cao W."/>
        </authorList>
    </citation>
    <scope>NUCLEOTIDE SEQUENCE</scope>
    <source>
        <strain evidence="1">Hyas-2018</strain>
    </source>
</reference>
<protein>
    <submittedName>
        <fullName evidence="1">Uncharacterized protein</fullName>
    </submittedName>
</protein>
<accession>A0ACB7TB67</accession>
<dbReference type="Proteomes" id="UP000821845">
    <property type="component" value="Chromosome 10"/>
</dbReference>
<keyword evidence="2" id="KW-1185">Reference proteome</keyword>
<comment type="caution">
    <text evidence="1">The sequence shown here is derived from an EMBL/GenBank/DDBJ whole genome shotgun (WGS) entry which is preliminary data.</text>
</comment>
<evidence type="ECO:0000313" key="2">
    <source>
        <dbReference type="Proteomes" id="UP000821845"/>
    </source>
</evidence>